<comment type="function">
    <text evidence="10">Necessary for normal cell division and for the maintenance of normal septation.</text>
</comment>
<comment type="caution">
    <text evidence="12">The sequence shown here is derived from an EMBL/GenBank/DDBJ whole genome shotgun (WGS) entry which is preliminary data.</text>
</comment>
<dbReference type="PANTHER" id="PTHR11649">
    <property type="entry name" value="MSS1/TRME-RELATED GTP-BINDING PROTEIN"/>
    <property type="match status" value="1"/>
</dbReference>
<proteinExistence type="inferred from homology"/>
<evidence type="ECO:0000256" key="7">
    <source>
        <dbReference type="ARBA" id="ARBA00023134"/>
    </source>
</evidence>
<gene>
    <name evidence="10" type="primary">engB</name>
    <name evidence="12" type="ORF">HJO_08704</name>
</gene>
<dbReference type="OrthoDB" id="9804921at2"/>
<dbReference type="STRING" id="1280950.HJO_08704"/>
<name>A0A059FNL0_9PROT</name>
<evidence type="ECO:0000256" key="9">
    <source>
        <dbReference type="ARBA" id="ARBA00023306"/>
    </source>
</evidence>
<dbReference type="Gene3D" id="3.40.50.300">
    <property type="entry name" value="P-loop containing nucleotide triphosphate hydrolases"/>
    <property type="match status" value="1"/>
</dbReference>
<dbReference type="Proteomes" id="UP000025171">
    <property type="component" value="Unassembled WGS sequence"/>
</dbReference>
<keyword evidence="6" id="KW-0460">Magnesium</keyword>
<evidence type="ECO:0000313" key="13">
    <source>
        <dbReference type="Proteomes" id="UP000025171"/>
    </source>
</evidence>
<evidence type="ECO:0000256" key="8">
    <source>
        <dbReference type="ARBA" id="ARBA00023210"/>
    </source>
</evidence>
<evidence type="ECO:0000256" key="1">
    <source>
        <dbReference type="ARBA" id="ARBA00001946"/>
    </source>
</evidence>
<keyword evidence="8 10" id="KW-0717">Septation</keyword>
<accession>A0A059FNL0</accession>
<dbReference type="PROSITE" id="PS51706">
    <property type="entry name" value="G_ENGB"/>
    <property type="match status" value="1"/>
</dbReference>
<evidence type="ECO:0000256" key="10">
    <source>
        <dbReference type="HAMAP-Rule" id="MF_00321"/>
    </source>
</evidence>
<dbReference type="HAMAP" id="MF_00321">
    <property type="entry name" value="GTPase_EngB"/>
    <property type="match status" value="1"/>
</dbReference>
<keyword evidence="13" id="KW-1185">Reference proteome</keyword>
<keyword evidence="5 10" id="KW-0547">Nucleotide-binding</keyword>
<protein>
    <recommendedName>
        <fullName evidence="10">Probable GTP-binding protein EngB</fullName>
    </recommendedName>
</protein>
<keyword evidence="4" id="KW-0479">Metal-binding</keyword>
<dbReference type="InterPro" id="IPR006073">
    <property type="entry name" value="GTP-bd"/>
</dbReference>
<dbReference type="eggNOG" id="COG0218">
    <property type="taxonomic scope" value="Bacteria"/>
</dbReference>
<comment type="cofactor">
    <cofactor evidence="1">
        <name>Mg(2+)</name>
        <dbReference type="ChEBI" id="CHEBI:18420"/>
    </cofactor>
</comment>
<dbReference type="RefSeq" id="WP_035616249.1">
    <property type="nucleotide sequence ID" value="NZ_ARYK01000004.1"/>
</dbReference>
<keyword evidence="9 10" id="KW-0131">Cell cycle</keyword>
<dbReference type="GO" id="GO:0000917">
    <property type="term" value="P:division septum assembly"/>
    <property type="evidence" value="ECO:0007669"/>
    <property type="project" value="UniProtKB-KW"/>
</dbReference>
<feature type="domain" description="EngB-type G" evidence="11">
    <location>
        <begin position="39"/>
        <end position="213"/>
    </location>
</feature>
<dbReference type="SUPFAM" id="SSF52540">
    <property type="entry name" value="P-loop containing nucleoside triphosphate hydrolases"/>
    <property type="match status" value="1"/>
</dbReference>
<evidence type="ECO:0000259" key="11">
    <source>
        <dbReference type="PROSITE" id="PS51706"/>
    </source>
</evidence>
<dbReference type="InterPro" id="IPR030393">
    <property type="entry name" value="G_ENGB_dom"/>
</dbReference>
<evidence type="ECO:0000256" key="3">
    <source>
        <dbReference type="ARBA" id="ARBA00022618"/>
    </source>
</evidence>
<dbReference type="GO" id="GO:0005525">
    <property type="term" value="F:GTP binding"/>
    <property type="evidence" value="ECO:0007669"/>
    <property type="project" value="UniProtKB-UniRule"/>
</dbReference>
<dbReference type="InterPro" id="IPR019987">
    <property type="entry name" value="GTP-bd_ribosome_bio_YsxC"/>
</dbReference>
<keyword evidence="3 10" id="KW-0132">Cell division</keyword>
<dbReference type="PATRIC" id="fig|1280950.3.peg.1743"/>
<comment type="similarity">
    <text evidence="2 10">Belongs to the TRAFAC class TrmE-Era-EngA-EngB-Septin-like GTPase superfamily. EngB GTPase family.</text>
</comment>
<evidence type="ECO:0000256" key="6">
    <source>
        <dbReference type="ARBA" id="ARBA00022842"/>
    </source>
</evidence>
<organism evidence="12 13">
    <name type="scientific">Hyphomonas johnsonii MHS-2</name>
    <dbReference type="NCBI Taxonomy" id="1280950"/>
    <lineage>
        <taxon>Bacteria</taxon>
        <taxon>Pseudomonadati</taxon>
        <taxon>Pseudomonadota</taxon>
        <taxon>Alphaproteobacteria</taxon>
        <taxon>Hyphomonadales</taxon>
        <taxon>Hyphomonadaceae</taxon>
        <taxon>Hyphomonas</taxon>
    </lineage>
</organism>
<evidence type="ECO:0000256" key="5">
    <source>
        <dbReference type="ARBA" id="ARBA00022741"/>
    </source>
</evidence>
<evidence type="ECO:0000313" key="12">
    <source>
        <dbReference type="EMBL" id="KCZ92101.1"/>
    </source>
</evidence>
<dbReference type="AlphaFoldDB" id="A0A059FNL0"/>
<evidence type="ECO:0000256" key="4">
    <source>
        <dbReference type="ARBA" id="ARBA00022723"/>
    </source>
</evidence>
<dbReference type="NCBIfam" id="TIGR03598">
    <property type="entry name" value="GTPase_YsxC"/>
    <property type="match status" value="1"/>
</dbReference>
<dbReference type="InterPro" id="IPR027417">
    <property type="entry name" value="P-loop_NTPase"/>
</dbReference>
<dbReference type="PANTHER" id="PTHR11649:SF13">
    <property type="entry name" value="ENGB-TYPE G DOMAIN-CONTAINING PROTEIN"/>
    <property type="match status" value="1"/>
</dbReference>
<evidence type="ECO:0000256" key="2">
    <source>
        <dbReference type="ARBA" id="ARBA00009638"/>
    </source>
</evidence>
<keyword evidence="7 10" id="KW-0342">GTP-binding</keyword>
<dbReference type="GO" id="GO:0046872">
    <property type="term" value="F:metal ion binding"/>
    <property type="evidence" value="ECO:0007669"/>
    <property type="project" value="UniProtKB-KW"/>
</dbReference>
<reference evidence="12 13" key="1">
    <citation type="journal article" date="2014" name="Antonie Van Leeuwenhoek">
        <title>Hyphomonas beringensis sp. nov. and Hyphomonas chukchiensis sp. nov., isolated from surface seawater of the Bering Sea and Chukchi Sea.</title>
        <authorList>
            <person name="Li C."/>
            <person name="Lai Q."/>
            <person name="Li G."/>
            <person name="Dong C."/>
            <person name="Wang J."/>
            <person name="Liao Y."/>
            <person name="Shao Z."/>
        </authorList>
    </citation>
    <scope>NUCLEOTIDE SEQUENCE [LARGE SCALE GENOMIC DNA]</scope>
    <source>
        <strain evidence="12 13">MHS-2</strain>
    </source>
</reference>
<dbReference type="EMBL" id="ARYK01000004">
    <property type="protein sequence ID" value="KCZ92101.1"/>
    <property type="molecule type" value="Genomic_DNA"/>
</dbReference>
<dbReference type="CDD" id="cd01876">
    <property type="entry name" value="YihA_EngB"/>
    <property type="match status" value="1"/>
</dbReference>
<sequence>MDVRPVPSEDQIETGRVLFAGPVDFVMGVVDLKGLPPADRTEVCFAGRSNVGKSSLINALTGRNKLARSSSEPGRTRELNYFDVGPGQLYLVDLPGFGYAKVSRTQADAWMKLTRAYLRGRPSLRRVFLLVDARRGLMDTDEEVMDMLDSSAVTYQILLTKVDKLAKGEVDALRDGIETKLKKRGAAHPMVQVTSSEKGWGIPELRAEIVALL</sequence>
<dbReference type="Pfam" id="PF01926">
    <property type="entry name" value="MMR_HSR1"/>
    <property type="match status" value="1"/>
</dbReference>